<dbReference type="InterPro" id="IPR036291">
    <property type="entry name" value="NAD(P)-bd_dom_sf"/>
</dbReference>
<name>Q0B4H8_BURCM</name>
<reference evidence="2" key="1">
    <citation type="submission" date="2006-08" db="EMBL/GenBank/DDBJ databases">
        <title>Complete sequence of Chromosome 2 of Burkholderia cepacia AMMD.</title>
        <authorList>
            <consortium name="US DOE Joint Genome Institute"/>
            <person name="Copeland A."/>
            <person name="Lucas S."/>
            <person name="Lapidus A."/>
            <person name="Barry K."/>
            <person name="Detter J.C."/>
            <person name="Glavina del Rio T."/>
            <person name="Hammon N."/>
            <person name="Israni S."/>
            <person name="Pitluck S."/>
            <person name="Bruce D."/>
            <person name="Chain P."/>
            <person name="Malfatti S."/>
            <person name="Shin M."/>
            <person name="Vergez L."/>
            <person name="Schmutz J."/>
            <person name="Larimer F."/>
            <person name="Land M."/>
            <person name="Hauser L."/>
            <person name="Kyrpides N."/>
            <person name="Kim E."/>
            <person name="Parke J."/>
            <person name="Coenye T."/>
            <person name="Konstantinidis K."/>
            <person name="Ramette A."/>
            <person name="Tiedje J."/>
            <person name="Richardson P."/>
        </authorList>
    </citation>
    <scope>NUCLEOTIDE SEQUENCE</scope>
    <source>
        <strain evidence="2">AMMD</strain>
    </source>
</reference>
<dbReference type="AlphaFoldDB" id="Q0B4H8"/>
<keyword evidence="3" id="KW-1185">Reference proteome</keyword>
<proteinExistence type="predicted"/>
<evidence type="ECO:0000256" key="1">
    <source>
        <dbReference type="SAM" id="MobiDB-lite"/>
    </source>
</evidence>
<gene>
    <name evidence="2" type="ordered locus">Bamb_5398</name>
</gene>
<dbReference type="SUPFAM" id="SSF51735">
    <property type="entry name" value="NAD(P)-binding Rossmann-fold domains"/>
    <property type="match status" value="1"/>
</dbReference>
<protein>
    <recommendedName>
        <fullName evidence="4">Short-chain dehydrogenase/reductase SDR</fullName>
    </recommendedName>
</protein>
<dbReference type="KEGG" id="bam:Bamb_5398"/>
<evidence type="ECO:0000313" key="3">
    <source>
        <dbReference type="Proteomes" id="UP000000662"/>
    </source>
</evidence>
<accession>Q0B4H8</accession>
<dbReference type="EMBL" id="CP000441">
    <property type="protein sequence ID" value="ABI90945.1"/>
    <property type="molecule type" value="Genomic_DNA"/>
</dbReference>
<evidence type="ECO:0000313" key="2">
    <source>
        <dbReference type="EMBL" id="ABI90945.1"/>
    </source>
</evidence>
<evidence type="ECO:0008006" key="4">
    <source>
        <dbReference type="Google" id="ProtNLM"/>
    </source>
</evidence>
<sequence>MVPHLRGEIVGRSTSAPAGPGAAVARMVVAEGGKAVLLDINEDAGARLAHELGGRPGTSPGPRRLSATPTIGP</sequence>
<dbReference type="Proteomes" id="UP000000662">
    <property type="component" value="Chromosome 2"/>
</dbReference>
<feature type="region of interest" description="Disordered" evidence="1">
    <location>
        <begin position="50"/>
        <end position="73"/>
    </location>
</feature>
<organism evidence="2 3">
    <name type="scientific">Burkholderia ambifaria (strain ATCC BAA-244 / DSM 16087 / CCUG 44356 / LMG 19182 / AMMD)</name>
    <name type="common">Burkholderia cepacia (strain AMMD)</name>
    <dbReference type="NCBI Taxonomy" id="339670"/>
    <lineage>
        <taxon>Bacteria</taxon>
        <taxon>Pseudomonadati</taxon>
        <taxon>Pseudomonadota</taxon>
        <taxon>Betaproteobacteria</taxon>
        <taxon>Burkholderiales</taxon>
        <taxon>Burkholderiaceae</taxon>
        <taxon>Burkholderia</taxon>
        <taxon>Burkholderia cepacia complex</taxon>
    </lineage>
</organism>